<protein>
    <submittedName>
        <fullName evidence="2">Uncharacterized protein</fullName>
    </submittedName>
</protein>
<dbReference type="Proteomes" id="UP001054945">
    <property type="component" value="Unassembled WGS sequence"/>
</dbReference>
<reference evidence="2 3" key="1">
    <citation type="submission" date="2021-06" db="EMBL/GenBank/DDBJ databases">
        <title>Caerostris extrusa draft genome.</title>
        <authorList>
            <person name="Kono N."/>
            <person name="Arakawa K."/>
        </authorList>
    </citation>
    <scope>NUCLEOTIDE SEQUENCE [LARGE SCALE GENOMIC DNA]</scope>
</reference>
<gene>
    <name evidence="2" type="ORF">CEXT_321541</name>
</gene>
<dbReference type="AlphaFoldDB" id="A0AAV4MET7"/>
<keyword evidence="1" id="KW-1133">Transmembrane helix</keyword>
<evidence type="ECO:0000313" key="3">
    <source>
        <dbReference type="Proteomes" id="UP001054945"/>
    </source>
</evidence>
<keyword evidence="1" id="KW-0812">Transmembrane</keyword>
<comment type="caution">
    <text evidence="2">The sequence shown here is derived from an EMBL/GenBank/DDBJ whole genome shotgun (WGS) entry which is preliminary data.</text>
</comment>
<keyword evidence="3" id="KW-1185">Reference proteome</keyword>
<name>A0AAV4MET7_CAEEX</name>
<accession>A0AAV4MET7</accession>
<evidence type="ECO:0000256" key="1">
    <source>
        <dbReference type="SAM" id="Phobius"/>
    </source>
</evidence>
<keyword evidence="1" id="KW-0472">Membrane</keyword>
<dbReference type="EMBL" id="BPLR01002147">
    <property type="protein sequence ID" value="GIX70519.1"/>
    <property type="molecule type" value="Genomic_DNA"/>
</dbReference>
<feature type="transmembrane region" description="Helical" evidence="1">
    <location>
        <begin position="65"/>
        <end position="88"/>
    </location>
</feature>
<organism evidence="2 3">
    <name type="scientific">Caerostris extrusa</name>
    <name type="common">Bark spider</name>
    <name type="synonym">Caerostris bankana</name>
    <dbReference type="NCBI Taxonomy" id="172846"/>
    <lineage>
        <taxon>Eukaryota</taxon>
        <taxon>Metazoa</taxon>
        <taxon>Ecdysozoa</taxon>
        <taxon>Arthropoda</taxon>
        <taxon>Chelicerata</taxon>
        <taxon>Arachnida</taxon>
        <taxon>Araneae</taxon>
        <taxon>Araneomorphae</taxon>
        <taxon>Entelegynae</taxon>
        <taxon>Araneoidea</taxon>
        <taxon>Araneidae</taxon>
        <taxon>Caerostris</taxon>
    </lineage>
</organism>
<proteinExistence type="predicted"/>
<sequence length="89" mass="9752">MTCPSFNLMLRFTPLGSAPALKQNSPDHYPQHTLLGLGPKGVFGTVANEGYEDVKLYFPEQRSGIGRAVLVQLHIAAVIFSALAYSYLR</sequence>
<evidence type="ECO:0000313" key="2">
    <source>
        <dbReference type="EMBL" id="GIX70519.1"/>
    </source>
</evidence>